<evidence type="ECO:0000256" key="4">
    <source>
        <dbReference type="ARBA" id="ARBA00023002"/>
    </source>
</evidence>
<dbReference type="PROSITE" id="PS51410">
    <property type="entry name" value="BH4_AAA_HYDROXYL_2"/>
    <property type="match status" value="1"/>
</dbReference>
<evidence type="ECO:0000256" key="2">
    <source>
        <dbReference type="ARBA" id="ARBA00009712"/>
    </source>
</evidence>
<dbReference type="InterPro" id="IPR036329">
    <property type="entry name" value="Aro-AA_hydroxylase_C_sf"/>
</dbReference>
<keyword evidence="4" id="KW-0560">Oxidoreductase</keyword>
<dbReference type="PROSITE" id="PS00367">
    <property type="entry name" value="BH4_AAA_HYDROXYL_1"/>
    <property type="match status" value="1"/>
</dbReference>
<dbReference type="InterPro" id="IPR001273">
    <property type="entry name" value="ArAA_hydroxylase"/>
</dbReference>
<feature type="binding site" evidence="7">
    <location>
        <position position="111"/>
    </location>
    <ligand>
        <name>Fe cation</name>
        <dbReference type="ChEBI" id="CHEBI:24875"/>
    </ligand>
</feature>
<evidence type="ECO:0000259" key="8">
    <source>
        <dbReference type="PROSITE" id="PS51410"/>
    </source>
</evidence>
<protein>
    <submittedName>
        <fullName evidence="9">Phenylalanine 4-monooxygenase</fullName>
    </submittedName>
</protein>
<keyword evidence="5 7" id="KW-0408">Iron</keyword>
<dbReference type="GO" id="GO:0004505">
    <property type="term" value="F:phenylalanine 4-monooxygenase activity"/>
    <property type="evidence" value="ECO:0007669"/>
    <property type="project" value="UniProtKB-ARBA"/>
</dbReference>
<feature type="binding site" evidence="7">
    <location>
        <position position="116"/>
    </location>
    <ligand>
        <name>Fe cation</name>
        <dbReference type="ChEBI" id="CHEBI:24875"/>
    </ligand>
</feature>
<dbReference type="Proteomes" id="UP000194873">
    <property type="component" value="Unassembled WGS sequence"/>
</dbReference>
<dbReference type="RefSeq" id="WP_086595320.1">
    <property type="nucleotide sequence ID" value="NZ_MTSE01000009.1"/>
</dbReference>
<evidence type="ECO:0000256" key="5">
    <source>
        <dbReference type="ARBA" id="ARBA00023004"/>
    </source>
</evidence>
<dbReference type="Gene3D" id="1.10.800.10">
    <property type="entry name" value="Aromatic amino acid hydroxylase"/>
    <property type="match status" value="1"/>
</dbReference>
<dbReference type="PANTHER" id="PTHR11473:SF24">
    <property type="entry name" value="PHENYLALANINE-4-HYDROXYLASE"/>
    <property type="match status" value="1"/>
</dbReference>
<dbReference type="AlphaFoldDB" id="A0A243WAP9"/>
<gene>
    <name evidence="9" type="ORF">BXP70_17115</name>
</gene>
<organism evidence="9 10">
    <name type="scientific">Hymenobacter crusticola</name>
    <dbReference type="NCBI Taxonomy" id="1770526"/>
    <lineage>
        <taxon>Bacteria</taxon>
        <taxon>Pseudomonadati</taxon>
        <taxon>Bacteroidota</taxon>
        <taxon>Cytophagia</taxon>
        <taxon>Cytophagales</taxon>
        <taxon>Hymenobacteraceae</taxon>
        <taxon>Hymenobacter</taxon>
    </lineage>
</organism>
<dbReference type="InterPro" id="IPR019774">
    <property type="entry name" value="Aromatic-AA_hydroxylase_C"/>
</dbReference>
<keyword evidence="10" id="KW-1185">Reference proteome</keyword>
<comment type="similarity">
    <text evidence="2">Belongs to the biopterin-dependent aromatic amino acid hydroxylase family.</text>
</comment>
<dbReference type="GO" id="GO:0005506">
    <property type="term" value="F:iron ion binding"/>
    <property type="evidence" value="ECO:0007669"/>
    <property type="project" value="InterPro"/>
</dbReference>
<comment type="caution">
    <text evidence="9">The sequence shown here is derived from an EMBL/GenBank/DDBJ whole genome shotgun (WGS) entry which is preliminary data.</text>
</comment>
<accession>A0A243WAP9</accession>
<dbReference type="EMBL" id="MTSE01000009">
    <property type="protein sequence ID" value="OUJ72635.1"/>
    <property type="molecule type" value="Genomic_DNA"/>
</dbReference>
<dbReference type="PRINTS" id="PR00372">
    <property type="entry name" value="FYWHYDRXLASE"/>
</dbReference>
<evidence type="ECO:0000256" key="7">
    <source>
        <dbReference type="PIRSR" id="PIRSR601273-2"/>
    </source>
</evidence>
<feature type="domain" description="Biopterin-dependent aromatic amino acid hydroxylase family profile" evidence="8">
    <location>
        <begin position="1"/>
        <end position="248"/>
    </location>
</feature>
<evidence type="ECO:0000313" key="10">
    <source>
        <dbReference type="Proteomes" id="UP000194873"/>
    </source>
</evidence>
<dbReference type="Pfam" id="PF00351">
    <property type="entry name" value="Biopterin_H"/>
    <property type="match status" value="1"/>
</dbReference>
<proteinExistence type="inferred from homology"/>
<evidence type="ECO:0000256" key="6">
    <source>
        <dbReference type="ARBA" id="ARBA00023033"/>
    </source>
</evidence>
<reference evidence="9 10" key="1">
    <citation type="submission" date="2017-01" db="EMBL/GenBank/DDBJ databases">
        <title>A new Hymenobacter.</title>
        <authorList>
            <person name="Liang Y."/>
            <person name="Feng F."/>
        </authorList>
    </citation>
    <scope>NUCLEOTIDE SEQUENCE [LARGE SCALE GENOMIC DNA]</scope>
    <source>
        <strain evidence="9">MIMBbqt21</strain>
    </source>
</reference>
<name>A0A243WAP9_9BACT</name>
<dbReference type="NCBIfam" id="NF008877">
    <property type="entry name" value="PRK11913.1-2"/>
    <property type="match status" value="1"/>
</dbReference>
<dbReference type="InterPro" id="IPR018301">
    <property type="entry name" value="ArAA_hydroxylase_Fe/CU_BS"/>
</dbReference>
<sequence length="248" mass="28254">MFQQPYDRYTAQDQLVWKVLFDRQTAVLHKRAASAFVEGLARIGFNRHAIPVFSEVSQRLRAATGWELTAVPGRVEDATFFAMLAERKFPATMWLRSMDQFDFVKEPDLFHDVFGHVPLLMDTTFANFLHLLGKTALQHLNDADALRRLRALYGYTVQFGLVMEDGKPRIYGAGLLSSSLETHHCVHEDTPRQPFGLTAVLDTNYTEERLQEQYFVLNSWEQLTDIVTDLAILLVTATVGAWELKAAC</sequence>
<keyword evidence="3 7" id="KW-0479">Metal-binding</keyword>
<dbReference type="OrthoDB" id="9780502at2"/>
<evidence type="ECO:0000256" key="1">
    <source>
        <dbReference type="ARBA" id="ARBA00001954"/>
    </source>
</evidence>
<dbReference type="PANTHER" id="PTHR11473">
    <property type="entry name" value="AROMATIC AMINO ACID HYDROXYLASE"/>
    <property type="match status" value="1"/>
</dbReference>
<dbReference type="SUPFAM" id="SSF56534">
    <property type="entry name" value="Aromatic aminoacid monoxygenases, catalytic and oligomerization domains"/>
    <property type="match status" value="1"/>
</dbReference>
<evidence type="ECO:0000256" key="3">
    <source>
        <dbReference type="ARBA" id="ARBA00022723"/>
    </source>
</evidence>
<keyword evidence="6 9" id="KW-0503">Monooxygenase</keyword>
<evidence type="ECO:0000313" key="9">
    <source>
        <dbReference type="EMBL" id="OUJ72635.1"/>
    </source>
</evidence>
<comment type="cofactor">
    <cofactor evidence="1 7">
        <name>Fe(2+)</name>
        <dbReference type="ChEBI" id="CHEBI:29033"/>
    </cofactor>
</comment>
<dbReference type="InterPro" id="IPR036951">
    <property type="entry name" value="ArAA_hydroxylase_sf"/>
</dbReference>